<evidence type="ECO:0008006" key="3">
    <source>
        <dbReference type="Google" id="ProtNLM"/>
    </source>
</evidence>
<organism evidence="1 2">
    <name type="scientific">Gordonia hydrophobica</name>
    <dbReference type="NCBI Taxonomy" id="40516"/>
    <lineage>
        <taxon>Bacteria</taxon>
        <taxon>Bacillati</taxon>
        <taxon>Actinomycetota</taxon>
        <taxon>Actinomycetes</taxon>
        <taxon>Mycobacteriales</taxon>
        <taxon>Gordoniaceae</taxon>
        <taxon>Gordonia</taxon>
    </lineage>
</organism>
<name>A0ABZ2U2X8_9ACTN</name>
<sequence>MALSDADIAQVLDRTIATVDPMLDVLATADPLDLKPRTFLPTASRTCLDRGAGAASQILNVLDWPGTAGWDELPMQDRAAWWISRIGLVTTGGVAFPGVFGAWTKKLPMADYLAFASQALVLRAVSREYGVTSREAGIAMLAAILFDRDLDAHLESRTLDEAMPEDAAARNTAFVSRLWQIGRVLYDLSRSLGSRPGPPRLLSWLGWIPIVGGPATYLGEVVALRRAATACRTWIVAHPETVEPVAH</sequence>
<evidence type="ECO:0000313" key="1">
    <source>
        <dbReference type="EMBL" id="WYY08060.1"/>
    </source>
</evidence>
<dbReference type="RefSeq" id="WP_066167130.1">
    <property type="nucleotide sequence ID" value="NZ_CP136137.1"/>
</dbReference>
<dbReference type="Proteomes" id="UP001479933">
    <property type="component" value="Chromosome"/>
</dbReference>
<proteinExistence type="predicted"/>
<keyword evidence="2" id="KW-1185">Reference proteome</keyword>
<evidence type="ECO:0000313" key="2">
    <source>
        <dbReference type="Proteomes" id="UP001479933"/>
    </source>
</evidence>
<accession>A0ABZ2U2X8</accession>
<protein>
    <recommendedName>
        <fullName evidence="3">EcsC family protein</fullName>
    </recommendedName>
</protein>
<gene>
    <name evidence="1" type="ORF">RVF87_02975</name>
</gene>
<reference evidence="1 2" key="1">
    <citation type="journal article" date="2023" name="Virus Evol.">
        <title>Computational host range prediction-The good, the bad, and the ugly.</title>
        <authorList>
            <person name="Howell A.A."/>
            <person name="Versoza C.J."/>
            <person name="Pfeifer S.P."/>
        </authorList>
    </citation>
    <scope>NUCLEOTIDE SEQUENCE [LARGE SCALE GENOMIC DNA]</scope>
    <source>
        <strain evidence="1 2">1610/1b</strain>
    </source>
</reference>
<dbReference type="EMBL" id="CP136137">
    <property type="protein sequence ID" value="WYY08060.1"/>
    <property type="molecule type" value="Genomic_DNA"/>
</dbReference>